<organism evidence="3 4">
    <name type="scientific">Psychroserpens burtonensis</name>
    <dbReference type="NCBI Taxonomy" id="49278"/>
    <lineage>
        <taxon>Bacteria</taxon>
        <taxon>Pseudomonadati</taxon>
        <taxon>Bacteroidota</taxon>
        <taxon>Flavobacteriia</taxon>
        <taxon>Flavobacteriales</taxon>
        <taxon>Flavobacteriaceae</taxon>
        <taxon>Psychroserpens</taxon>
    </lineage>
</organism>
<feature type="chain" id="PRO_5023074598" description="PI-PLC Y-box domain-containing protein" evidence="1">
    <location>
        <begin position="18"/>
        <end position="225"/>
    </location>
</feature>
<protein>
    <recommendedName>
        <fullName evidence="2">PI-PLC Y-box domain-containing protein</fullName>
    </recommendedName>
</protein>
<evidence type="ECO:0000313" key="4">
    <source>
        <dbReference type="Proteomes" id="UP000321938"/>
    </source>
</evidence>
<evidence type="ECO:0000313" key="3">
    <source>
        <dbReference type="EMBL" id="TXE16266.1"/>
    </source>
</evidence>
<evidence type="ECO:0000259" key="2">
    <source>
        <dbReference type="PROSITE" id="PS50008"/>
    </source>
</evidence>
<dbReference type="GO" id="GO:0004435">
    <property type="term" value="F:phosphatidylinositol-4,5-bisphosphate phospholipase C activity"/>
    <property type="evidence" value="ECO:0007669"/>
    <property type="project" value="InterPro"/>
</dbReference>
<feature type="signal peptide" evidence="1">
    <location>
        <begin position="1"/>
        <end position="17"/>
    </location>
</feature>
<keyword evidence="1" id="KW-0732">Signal</keyword>
<feature type="domain" description="PI-PLC Y-box" evidence="2">
    <location>
        <begin position="36"/>
        <end position="122"/>
    </location>
</feature>
<keyword evidence="4" id="KW-1185">Reference proteome</keyword>
<comment type="caution">
    <text evidence="3">The sequence shown here is derived from an EMBL/GenBank/DDBJ whole genome shotgun (WGS) entry which is preliminary data.</text>
</comment>
<dbReference type="OrthoDB" id="1421025at2"/>
<accession>A0A5C7B599</accession>
<dbReference type="AlphaFoldDB" id="A0A5C7B599"/>
<reference evidence="3 4" key="1">
    <citation type="submission" date="2019-08" db="EMBL/GenBank/DDBJ databases">
        <title>Genome of Psychroserpens burtonensis ACAM 167.</title>
        <authorList>
            <person name="Bowman J.P."/>
        </authorList>
    </citation>
    <scope>NUCLEOTIDE SEQUENCE [LARGE SCALE GENOMIC DNA]</scope>
    <source>
        <strain evidence="3 4">ACAM 167</strain>
    </source>
</reference>
<dbReference type="GO" id="GO:0035556">
    <property type="term" value="P:intracellular signal transduction"/>
    <property type="evidence" value="ECO:0007669"/>
    <property type="project" value="InterPro"/>
</dbReference>
<sequence>MRLILIFAIAIVQMSSAQNYDFETQNVSNSLNAEITLIEKSEYQQIKDVPKEFIELAIISEQNLTKKYPEIFRLKDSCYLFSANLNKTLEIKAIDVKVCKNKIQTKEHSDDTIKGVYCGYALIETIWYEYWGFLSVDLEDGSTFFKMGKPLTANGETAISYSNYYGEEEIAMTDLKTKEQYVIGIQDWRTKESKVSGNSYYLKLESQFHSDCTKEVTYLKLELKN</sequence>
<dbReference type="InterPro" id="IPR001711">
    <property type="entry name" value="PLipase_C_Pinositol-sp_Y"/>
</dbReference>
<dbReference type="RefSeq" id="WP_147231888.1">
    <property type="nucleotide sequence ID" value="NZ_VOSB01000019.1"/>
</dbReference>
<evidence type="ECO:0000256" key="1">
    <source>
        <dbReference type="SAM" id="SignalP"/>
    </source>
</evidence>
<dbReference type="EMBL" id="VOSB01000019">
    <property type="protein sequence ID" value="TXE16266.1"/>
    <property type="molecule type" value="Genomic_DNA"/>
</dbReference>
<name>A0A5C7B599_9FLAO</name>
<proteinExistence type="predicted"/>
<dbReference type="GO" id="GO:0006629">
    <property type="term" value="P:lipid metabolic process"/>
    <property type="evidence" value="ECO:0007669"/>
    <property type="project" value="InterPro"/>
</dbReference>
<dbReference type="Proteomes" id="UP000321938">
    <property type="component" value="Unassembled WGS sequence"/>
</dbReference>
<dbReference type="PROSITE" id="PS50008">
    <property type="entry name" value="PIPLC_Y_DOMAIN"/>
    <property type="match status" value="1"/>
</dbReference>
<gene>
    <name evidence="3" type="ORF">ES692_13125</name>
</gene>